<dbReference type="Pfam" id="PF11778">
    <property type="entry name" value="SID"/>
    <property type="match status" value="1"/>
</dbReference>
<gene>
    <name evidence="2" type="ORF">KLDO_g2384</name>
</gene>
<dbReference type="Proteomes" id="UP000031516">
    <property type="component" value="Unassembled WGS sequence"/>
</dbReference>
<feature type="coiled-coil region" evidence="1">
    <location>
        <begin position="210"/>
        <end position="408"/>
    </location>
</feature>
<comment type="caution">
    <text evidence="2">The sequence shown here is derived from an EMBL/GenBank/DDBJ whole genome shotgun (WGS) entry which is preliminary data.</text>
</comment>
<organism evidence="2 3">
    <name type="scientific">Kluyveromyces dobzhanskii CBS 2104</name>
    <dbReference type="NCBI Taxonomy" id="1427455"/>
    <lineage>
        <taxon>Eukaryota</taxon>
        <taxon>Fungi</taxon>
        <taxon>Dikarya</taxon>
        <taxon>Ascomycota</taxon>
        <taxon>Saccharomycotina</taxon>
        <taxon>Saccharomycetes</taxon>
        <taxon>Saccharomycetales</taxon>
        <taxon>Saccharomycetaceae</taxon>
        <taxon>Kluyveromyces</taxon>
    </lineage>
</organism>
<dbReference type="OrthoDB" id="5376259at2759"/>
<proteinExistence type="predicted"/>
<sequence>MRNQTDPKQEEKFDYTDSEFDVTIEKQASLSPLKFHDFMDRLVGKNKLLAQAEQYDKARGISLPKNVDTLDSENENQASQNHGKVVVESPILKEQNLNKAKEAHHSERRITSVEHPKLNKQMNFNNDSSEPISATPYVANPKGTTIEEHMMVQSTPLSKTKPFINSGKVSTNSQPKDLLKEKFQESRKQSLTENDIISTQSKGTDLKDELITFKKELESLNRLKKDQELEIQILHESSSKKDEELSILTKKYTDLITTIEETKRQTQNTEKEMRLKAERLSDDIQNKETSHALEIKKLKTELKSFEDLQAGLVEQASVQKRQEELEKALSDLTNVGKSKDVTIEELTSKVHKMNSEQEQLSLQLLQSKTLVEQINDKLNAKSKVEAENSDLKTKLAAANEENSNLTELISKFTLFGVNLGVHLTTLIEKQKSLDSCEIWLKTRNIIGFKTETDAKLTTSLKESIEKEFKPALEEKFKDISLLQKEVGKKNETITELLDKVTDVQQSREQLITLRDQLTSEVTSLKSQICSSEIATKESAFENLTEHNFKLLEKVNAANNEIATISLELNKVSTSLLQEREITSSSKSTILQLENSLSKLRKSFEKVKGNTADKITPEILTKIHAHMNKESYDKLELDNIDNLNLVECQNTIKNIVAILDISYSKLSSKLPLVNIMLRYEKTMLFHFANRIHNLLFHQEIDFKNFTRKALENYWTHKNAKAVQHPLEQCLKDLYKSVSERLVV</sequence>
<keyword evidence="1" id="KW-0175">Coiled coil</keyword>
<evidence type="ECO:0000313" key="2">
    <source>
        <dbReference type="EMBL" id="CDO94102.1"/>
    </source>
</evidence>
<dbReference type="AlphaFoldDB" id="A0A0A8L5D2"/>
<name>A0A0A8L5D2_9SACH</name>
<accession>A0A0A8L5D2</accession>
<evidence type="ECO:0000313" key="3">
    <source>
        <dbReference type="Proteomes" id="UP000031516"/>
    </source>
</evidence>
<evidence type="ECO:0000256" key="1">
    <source>
        <dbReference type="SAM" id="Coils"/>
    </source>
</evidence>
<reference evidence="2 3" key="1">
    <citation type="submission" date="2014-03" db="EMBL/GenBank/DDBJ databases">
        <title>The genome of Kluyveromyces dobzhanskii.</title>
        <authorList>
            <person name="Nystedt B."/>
            <person name="Astrom S."/>
        </authorList>
    </citation>
    <scope>NUCLEOTIDE SEQUENCE [LARGE SCALE GENOMIC DNA]</scope>
    <source>
        <strain evidence="2 3">CBS 2104</strain>
    </source>
</reference>
<dbReference type="EMBL" id="CCBQ010000033">
    <property type="protein sequence ID" value="CDO94102.1"/>
    <property type="molecule type" value="Genomic_DNA"/>
</dbReference>
<protein>
    <submittedName>
        <fullName evidence="2">WGS project CCBQ000000000 data, contig 00266</fullName>
    </submittedName>
</protein>
<dbReference type="InterPro" id="IPR021750">
    <property type="entry name" value="Sid4-like"/>
</dbReference>
<keyword evidence="3" id="KW-1185">Reference proteome</keyword>